<evidence type="ECO:0000313" key="2">
    <source>
        <dbReference type="Proteomes" id="UP000660381"/>
    </source>
</evidence>
<gene>
    <name evidence="1" type="ORF">H6G68_13445</name>
</gene>
<accession>A0ABR8J5A1</accession>
<sequence>MQLEIQLDDDFVQKLAYIQEQTNQDFSEAIKQAIEQYYNQIHTNNKPPLQIFKELGLVGCFNGDSDLSVTYKTRMADYLQGKQEEEGYF</sequence>
<proteinExistence type="predicted"/>
<reference evidence="1 2" key="1">
    <citation type="journal article" date="2020" name="ISME J.">
        <title>Comparative genomics reveals insights into cyanobacterial evolution and habitat adaptation.</title>
        <authorList>
            <person name="Chen M.Y."/>
            <person name="Teng W.K."/>
            <person name="Zhao L."/>
            <person name="Hu C.X."/>
            <person name="Zhou Y.K."/>
            <person name="Han B.P."/>
            <person name="Song L.R."/>
            <person name="Shu W.S."/>
        </authorList>
    </citation>
    <scope>NUCLEOTIDE SEQUENCE [LARGE SCALE GENOMIC DNA]</scope>
    <source>
        <strain evidence="1 2">FACHB-362</strain>
    </source>
</reference>
<dbReference type="RefSeq" id="WP_190907101.1">
    <property type="nucleotide sequence ID" value="NZ_JACJTQ010000018.1"/>
</dbReference>
<dbReference type="Proteomes" id="UP000660381">
    <property type="component" value="Unassembled WGS sequence"/>
</dbReference>
<protein>
    <submittedName>
        <fullName evidence="1">CopG family transcriptional regulator</fullName>
    </submittedName>
</protein>
<evidence type="ECO:0000313" key="1">
    <source>
        <dbReference type="EMBL" id="MBD2692750.1"/>
    </source>
</evidence>
<dbReference type="EMBL" id="JACJTQ010000018">
    <property type="protein sequence ID" value="MBD2692750.1"/>
    <property type="molecule type" value="Genomic_DNA"/>
</dbReference>
<name>A0ABR8J5A1_9NOST</name>
<comment type="caution">
    <text evidence="1">The sequence shown here is derived from an EMBL/GenBank/DDBJ whole genome shotgun (WGS) entry which is preliminary data.</text>
</comment>
<keyword evidence="2" id="KW-1185">Reference proteome</keyword>
<organism evidence="1 2">
    <name type="scientific">Anabaena catenula FACHB-362</name>
    <dbReference type="NCBI Taxonomy" id="2692877"/>
    <lineage>
        <taxon>Bacteria</taxon>
        <taxon>Bacillati</taxon>
        <taxon>Cyanobacteriota</taxon>
        <taxon>Cyanophyceae</taxon>
        <taxon>Nostocales</taxon>
        <taxon>Nostocaceae</taxon>
        <taxon>Anabaena</taxon>
    </lineage>
</organism>